<reference evidence="1" key="1">
    <citation type="submission" date="2005-03" db="EMBL/GenBank/DDBJ databases">
        <authorList>
            <person name="Han Z."/>
        </authorList>
    </citation>
    <scope>NUCLEOTIDE SEQUENCE</scope>
</reference>
<proteinExistence type="evidence at transcript level"/>
<protein>
    <submittedName>
        <fullName evidence="1">Uncharacterized protein</fullName>
    </submittedName>
</protein>
<name>Q5BZ73_SCHJA</name>
<dbReference type="EMBL" id="AY811413">
    <property type="protein sequence ID" value="AAX27302.1"/>
    <property type="molecule type" value="mRNA"/>
</dbReference>
<organism evidence="1">
    <name type="scientific">Schistosoma japonicum</name>
    <name type="common">Blood fluke</name>
    <dbReference type="NCBI Taxonomy" id="6182"/>
    <lineage>
        <taxon>Eukaryota</taxon>
        <taxon>Metazoa</taxon>
        <taxon>Spiralia</taxon>
        <taxon>Lophotrochozoa</taxon>
        <taxon>Platyhelminthes</taxon>
        <taxon>Trematoda</taxon>
        <taxon>Digenea</taxon>
        <taxon>Strigeidida</taxon>
        <taxon>Schistosomatoidea</taxon>
        <taxon>Schistosomatidae</taxon>
        <taxon>Schistosoma</taxon>
    </lineage>
</organism>
<reference evidence="1" key="2">
    <citation type="journal article" date="2006" name="PLoS Pathog.">
        <title>New perspectives on host-parasite interplay by comparative transcriptomic and proteomic analyses of Schistosoma japonicum.</title>
        <authorList>
            <person name="Liu F."/>
            <person name="Lu J."/>
            <person name="Hu W."/>
            <person name="Wang S.Y."/>
            <person name="Cui S.J."/>
            <person name="Chi M."/>
            <person name="Yan Q."/>
            <person name="Wang X.R."/>
            <person name="Song H.D."/>
            <person name="Xu X.N."/>
            <person name="Wang J.J."/>
            <person name="Zhang X.L."/>
            <person name="Zhang X."/>
            <person name="Wang Z.Q."/>
            <person name="Xue C.L."/>
            <person name="Brindley P.J."/>
            <person name="McManus D.P."/>
            <person name="Yang P.Y."/>
            <person name="Feng Z."/>
            <person name="Chen Z."/>
            <person name="Han Z.G."/>
        </authorList>
    </citation>
    <scope>NUCLEOTIDE SEQUENCE</scope>
</reference>
<accession>Q5BZ73</accession>
<dbReference type="AlphaFoldDB" id="Q5BZ73"/>
<evidence type="ECO:0000313" key="1">
    <source>
        <dbReference type="EMBL" id="AAX27302.1"/>
    </source>
</evidence>
<sequence length="66" mass="7820">MQREHVTLTVILSGREMCGNQRCFRPTGIHIRNNFPIIFRLILRTKGKKLILFNWCFNAEEMVQSL</sequence>